<dbReference type="InterPro" id="IPR004226">
    <property type="entry name" value="TBCA"/>
</dbReference>
<evidence type="ECO:0000256" key="2">
    <source>
        <dbReference type="ARBA" id="ARBA00023186"/>
    </source>
</evidence>
<dbReference type="EMBL" id="KZ293416">
    <property type="protein sequence ID" value="PBK76875.1"/>
    <property type="molecule type" value="Genomic_DNA"/>
</dbReference>
<dbReference type="GO" id="GO:0007023">
    <property type="term" value="P:post-chaperonin tubulin folding pathway"/>
    <property type="evidence" value="ECO:0007669"/>
    <property type="project" value="UniProtKB-UniRule"/>
</dbReference>
<keyword evidence="2 3" id="KW-0143">Chaperone</keyword>
<proteinExistence type="inferred from homology"/>
<evidence type="ECO:0000313" key="5">
    <source>
        <dbReference type="Proteomes" id="UP000218334"/>
    </source>
</evidence>
<dbReference type="GO" id="GO:0007021">
    <property type="term" value="P:tubulin complex assembly"/>
    <property type="evidence" value="ECO:0007669"/>
    <property type="project" value="UniProtKB-UniRule"/>
</dbReference>
<keyword evidence="3" id="KW-0493">Microtubule</keyword>
<keyword evidence="3" id="KW-0963">Cytoplasm</keyword>
<keyword evidence="3" id="KW-0206">Cytoskeleton</keyword>
<comment type="subcellular location">
    <subcellularLocation>
        <location evidence="3">Cytoplasm</location>
        <location evidence="3">Cytoskeleton</location>
    </subcellularLocation>
</comment>
<dbReference type="AlphaFoldDB" id="A0A2H3C1C3"/>
<evidence type="ECO:0000256" key="1">
    <source>
        <dbReference type="ARBA" id="ARBA00006806"/>
    </source>
</evidence>
<comment type="subunit">
    <text evidence="3">Supercomplex made of cofactors A to E. Cofactors A and D function by capturing and stabilizing tubulin in a quasi-native conformation. Cofactor E binds to the cofactor D-tubulin complex; interaction with cofactor C then causes the release of tubulin polypeptides that are committed to the native state.</text>
</comment>
<organism evidence="4 5">
    <name type="scientific">Armillaria solidipes</name>
    <dbReference type="NCBI Taxonomy" id="1076256"/>
    <lineage>
        <taxon>Eukaryota</taxon>
        <taxon>Fungi</taxon>
        <taxon>Dikarya</taxon>
        <taxon>Basidiomycota</taxon>
        <taxon>Agaricomycotina</taxon>
        <taxon>Agaricomycetes</taxon>
        <taxon>Agaricomycetidae</taxon>
        <taxon>Agaricales</taxon>
        <taxon>Marasmiineae</taxon>
        <taxon>Physalacriaceae</taxon>
        <taxon>Armillaria</taxon>
    </lineage>
</organism>
<reference evidence="5" key="1">
    <citation type="journal article" date="2017" name="Nat. Ecol. Evol.">
        <title>Genome expansion and lineage-specific genetic innovations in the forest pathogenic fungi Armillaria.</title>
        <authorList>
            <person name="Sipos G."/>
            <person name="Prasanna A.N."/>
            <person name="Walter M.C."/>
            <person name="O'Connor E."/>
            <person name="Balint B."/>
            <person name="Krizsan K."/>
            <person name="Kiss B."/>
            <person name="Hess J."/>
            <person name="Varga T."/>
            <person name="Slot J."/>
            <person name="Riley R."/>
            <person name="Boka B."/>
            <person name="Rigling D."/>
            <person name="Barry K."/>
            <person name="Lee J."/>
            <person name="Mihaltcheva S."/>
            <person name="LaButti K."/>
            <person name="Lipzen A."/>
            <person name="Waldron R."/>
            <person name="Moloney N.M."/>
            <person name="Sperisen C."/>
            <person name="Kredics L."/>
            <person name="Vagvoelgyi C."/>
            <person name="Patrignani A."/>
            <person name="Fitzpatrick D."/>
            <person name="Nagy I."/>
            <person name="Doyle S."/>
            <person name="Anderson J.B."/>
            <person name="Grigoriev I.V."/>
            <person name="Gueldener U."/>
            <person name="Muensterkoetter M."/>
            <person name="Nagy L.G."/>
        </authorList>
    </citation>
    <scope>NUCLEOTIDE SEQUENCE [LARGE SCALE GENOMIC DNA]</scope>
    <source>
        <strain evidence="5">28-4</strain>
    </source>
</reference>
<gene>
    <name evidence="4" type="ORF">ARMSODRAFT_969477</name>
</gene>
<dbReference type="PANTHER" id="PTHR21500:SF0">
    <property type="entry name" value="TUBULIN-SPECIFIC CHAPERONE A"/>
    <property type="match status" value="1"/>
</dbReference>
<accession>A0A2H3C1C3</accession>
<dbReference type="STRING" id="1076256.A0A2H3C1C3"/>
<evidence type="ECO:0000256" key="3">
    <source>
        <dbReference type="RuleBase" id="RU364030"/>
    </source>
</evidence>
<dbReference type="GO" id="GO:0005829">
    <property type="term" value="C:cytosol"/>
    <property type="evidence" value="ECO:0007669"/>
    <property type="project" value="TreeGrafter"/>
</dbReference>
<dbReference type="GO" id="GO:0048487">
    <property type="term" value="F:beta-tubulin binding"/>
    <property type="evidence" value="ECO:0007669"/>
    <property type="project" value="InterPro"/>
</dbReference>
<dbReference type="GO" id="GO:0005874">
    <property type="term" value="C:microtubule"/>
    <property type="evidence" value="ECO:0007669"/>
    <property type="project" value="UniProtKB-KW"/>
</dbReference>
<dbReference type="Pfam" id="PF02970">
    <property type="entry name" value="TBCA"/>
    <property type="match status" value="1"/>
</dbReference>
<dbReference type="PANTHER" id="PTHR21500">
    <property type="entry name" value="TUBULIN-SPECIFIC CHAPERONE A"/>
    <property type="match status" value="1"/>
</dbReference>
<keyword evidence="5" id="KW-1185">Reference proteome</keyword>
<dbReference type="Proteomes" id="UP000218334">
    <property type="component" value="Unassembled WGS sequence"/>
</dbReference>
<name>A0A2H3C1C3_9AGAR</name>
<dbReference type="InterPro" id="IPR036126">
    <property type="entry name" value="TBCA_sf"/>
</dbReference>
<dbReference type="Gene3D" id="1.20.58.90">
    <property type="match status" value="1"/>
</dbReference>
<dbReference type="SUPFAM" id="SSF46988">
    <property type="entry name" value="Tubulin chaperone cofactor A"/>
    <property type="match status" value="1"/>
</dbReference>
<comment type="similarity">
    <text evidence="1 3">Belongs to the TBCA family.</text>
</comment>
<evidence type="ECO:0000313" key="4">
    <source>
        <dbReference type="EMBL" id="PBK76875.1"/>
    </source>
</evidence>
<protein>
    <recommendedName>
        <fullName evidence="3">Tubulin-specific chaperone A</fullName>
    </recommendedName>
</protein>
<sequence length="119" mass="13443">MSEIQAIQRQLKIKAGAAKRLIKEHILYRKETEDQQRKVAKLIAEGIPEDEWDLKNAKKVLDESERMIHDSATRLAKAAGDLGDLIIAAKQRPELAEVPELLNAENVLKEGKEFETDSL</sequence>